<feature type="repeat" description="TPR" evidence="3">
    <location>
        <begin position="171"/>
        <end position="204"/>
    </location>
</feature>
<dbReference type="OrthoDB" id="1893133at2759"/>
<dbReference type="PANTHER" id="PTHR44858:SF1">
    <property type="entry name" value="UDP-N-ACETYLGLUCOSAMINE--PEPTIDE N-ACETYLGLUCOSAMINYLTRANSFERASE SPINDLY-RELATED"/>
    <property type="match status" value="1"/>
</dbReference>
<dbReference type="Gene3D" id="1.25.40.10">
    <property type="entry name" value="Tetratricopeptide repeat domain"/>
    <property type="match status" value="2"/>
</dbReference>
<evidence type="ECO:0000256" key="1">
    <source>
        <dbReference type="ARBA" id="ARBA00022737"/>
    </source>
</evidence>
<evidence type="ECO:0000313" key="5">
    <source>
        <dbReference type="EMBL" id="PWA68794.1"/>
    </source>
</evidence>
<dbReference type="Proteomes" id="UP000245207">
    <property type="component" value="Unassembled WGS sequence"/>
</dbReference>
<dbReference type="Pfam" id="PF14559">
    <property type="entry name" value="TPR_19"/>
    <property type="match status" value="1"/>
</dbReference>
<keyword evidence="4" id="KW-0812">Transmembrane</keyword>
<dbReference type="InterPro" id="IPR019734">
    <property type="entry name" value="TPR_rpt"/>
</dbReference>
<dbReference type="PANTHER" id="PTHR44858">
    <property type="entry name" value="TETRATRICOPEPTIDE REPEAT PROTEIN 6"/>
    <property type="match status" value="1"/>
</dbReference>
<evidence type="ECO:0000256" key="4">
    <source>
        <dbReference type="SAM" id="Phobius"/>
    </source>
</evidence>
<protein>
    <submittedName>
        <fullName evidence="5">Tetratricopeptide repeat (TPR)-like superfamily protein</fullName>
    </submittedName>
</protein>
<dbReference type="EMBL" id="PKPP01003564">
    <property type="protein sequence ID" value="PWA68794.1"/>
    <property type="molecule type" value="Genomic_DNA"/>
</dbReference>
<comment type="caution">
    <text evidence="5">The sequence shown here is derived from an EMBL/GenBank/DDBJ whole genome shotgun (WGS) entry which is preliminary data.</text>
</comment>
<sequence>MALNLSTMASDLILQALFISTMIFLFLWMLNIPQKFYNKIRYRDKSIYAAKRHFVLGAELLSKSRFAKSRVEAANLAKSAADHADKSISIDPKDAAAHILKALAYDAQGFSTSAVEAMDVALSPLAIKSLSDDERSDALCKRAEIRVKGSGGVDGAVADLVEAVRLKGDNAVALKLLGECYEKKEMKDEAGKAYKRWVEVEPESARAQAALERCA</sequence>
<keyword evidence="4" id="KW-0472">Membrane</keyword>
<organism evidence="5 6">
    <name type="scientific">Artemisia annua</name>
    <name type="common">Sweet wormwood</name>
    <dbReference type="NCBI Taxonomy" id="35608"/>
    <lineage>
        <taxon>Eukaryota</taxon>
        <taxon>Viridiplantae</taxon>
        <taxon>Streptophyta</taxon>
        <taxon>Embryophyta</taxon>
        <taxon>Tracheophyta</taxon>
        <taxon>Spermatophyta</taxon>
        <taxon>Magnoliopsida</taxon>
        <taxon>eudicotyledons</taxon>
        <taxon>Gunneridae</taxon>
        <taxon>Pentapetalae</taxon>
        <taxon>asterids</taxon>
        <taxon>campanulids</taxon>
        <taxon>Asterales</taxon>
        <taxon>Asteraceae</taxon>
        <taxon>Asteroideae</taxon>
        <taxon>Anthemideae</taxon>
        <taxon>Artemisiinae</taxon>
        <taxon>Artemisia</taxon>
    </lineage>
</organism>
<dbReference type="SUPFAM" id="SSF48452">
    <property type="entry name" value="TPR-like"/>
    <property type="match status" value="1"/>
</dbReference>
<feature type="transmembrane region" description="Helical" evidence="4">
    <location>
        <begin position="12"/>
        <end position="32"/>
    </location>
</feature>
<evidence type="ECO:0000313" key="6">
    <source>
        <dbReference type="Proteomes" id="UP000245207"/>
    </source>
</evidence>
<keyword evidence="6" id="KW-1185">Reference proteome</keyword>
<dbReference type="STRING" id="35608.A0A2U1N5R2"/>
<dbReference type="PROSITE" id="PS50005">
    <property type="entry name" value="TPR"/>
    <property type="match status" value="1"/>
</dbReference>
<evidence type="ECO:0000256" key="2">
    <source>
        <dbReference type="ARBA" id="ARBA00022803"/>
    </source>
</evidence>
<dbReference type="AlphaFoldDB" id="A0A2U1N5R2"/>
<dbReference type="InterPro" id="IPR050498">
    <property type="entry name" value="Ycf3"/>
</dbReference>
<evidence type="ECO:0000256" key="3">
    <source>
        <dbReference type="PROSITE-ProRule" id="PRU00339"/>
    </source>
</evidence>
<keyword evidence="1" id="KW-0677">Repeat</keyword>
<proteinExistence type="predicted"/>
<accession>A0A2U1N5R2</accession>
<keyword evidence="4" id="KW-1133">Transmembrane helix</keyword>
<dbReference type="InterPro" id="IPR011990">
    <property type="entry name" value="TPR-like_helical_dom_sf"/>
</dbReference>
<gene>
    <name evidence="5" type="ORF">CTI12_AA304490</name>
</gene>
<reference evidence="5 6" key="1">
    <citation type="journal article" date="2018" name="Mol. Plant">
        <title>The genome of Artemisia annua provides insight into the evolution of Asteraceae family and artemisinin biosynthesis.</title>
        <authorList>
            <person name="Shen Q."/>
            <person name="Zhang L."/>
            <person name="Liao Z."/>
            <person name="Wang S."/>
            <person name="Yan T."/>
            <person name="Shi P."/>
            <person name="Liu M."/>
            <person name="Fu X."/>
            <person name="Pan Q."/>
            <person name="Wang Y."/>
            <person name="Lv Z."/>
            <person name="Lu X."/>
            <person name="Zhang F."/>
            <person name="Jiang W."/>
            <person name="Ma Y."/>
            <person name="Chen M."/>
            <person name="Hao X."/>
            <person name="Li L."/>
            <person name="Tang Y."/>
            <person name="Lv G."/>
            <person name="Zhou Y."/>
            <person name="Sun X."/>
            <person name="Brodelius P.E."/>
            <person name="Rose J.K.C."/>
            <person name="Tang K."/>
        </authorList>
    </citation>
    <scope>NUCLEOTIDE SEQUENCE [LARGE SCALE GENOMIC DNA]</scope>
    <source>
        <strain evidence="6">cv. Huhao1</strain>
        <tissue evidence="5">Leaf</tissue>
    </source>
</reference>
<name>A0A2U1N5R2_ARTAN</name>
<keyword evidence="2 3" id="KW-0802">TPR repeat</keyword>